<evidence type="ECO:0000256" key="5">
    <source>
        <dbReference type="SAM" id="MobiDB-lite"/>
    </source>
</evidence>
<keyword evidence="7" id="KW-0255">Endonuclease</keyword>
<dbReference type="Proteomes" id="UP000192815">
    <property type="component" value="Unassembled WGS sequence"/>
</dbReference>
<dbReference type="STRING" id="1958950.BZK31_03335"/>
<dbReference type="GO" id="GO:0004519">
    <property type="term" value="F:endonuclease activity"/>
    <property type="evidence" value="ECO:0007669"/>
    <property type="project" value="UniProtKB-KW"/>
</dbReference>
<comment type="similarity">
    <text evidence="3">Belongs to the HNH nuclease family.</text>
</comment>
<protein>
    <recommendedName>
        <fullName evidence="4">Putative HNH nuclease YajD</fullName>
    </recommendedName>
</protein>
<evidence type="ECO:0000256" key="2">
    <source>
        <dbReference type="ARBA" id="ARBA00022801"/>
    </source>
</evidence>
<dbReference type="OrthoDB" id="5292295at2"/>
<dbReference type="InterPro" id="IPR002711">
    <property type="entry name" value="HNH"/>
</dbReference>
<reference evidence="8" key="1">
    <citation type="submission" date="2017-02" db="EMBL/GenBank/DDBJ databases">
        <title>Pseudomonas floridae sp. nov., a novel pathogenic bacterial species isolated from tomato.</title>
        <authorList>
            <person name="Timilsina S."/>
            <person name="Vallad G.E."/>
            <person name="Jones J.B."/>
        </authorList>
    </citation>
    <scope>NUCLEOTIDE SEQUENCE [LARGE SCALE GENOMIC DNA]</scope>
    <source>
        <strain evidence="8">GEV388</strain>
    </source>
</reference>
<dbReference type="Gene3D" id="1.10.30.50">
    <property type="match status" value="1"/>
</dbReference>
<dbReference type="EMBL" id="MUIO01000010">
    <property type="protein sequence ID" value="ORC61391.1"/>
    <property type="molecule type" value="Genomic_DNA"/>
</dbReference>
<evidence type="ECO:0000259" key="6">
    <source>
        <dbReference type="SMART" id="SM00507"/>
    </source>
</evidence>
<dbReference type="InterPro" id="IPR003615">
    <property type="entry name" value="HNH_nuc"/>
</dbReference>
<dbReference type="PANTHER" id="PTHR41286:SF1">
    <property type="entry name" value="HNH NUCLEASE YAJD-RELATED"/>
    <property type="match status" value="1"/>
</dbReference>
<dbReference type="GO" id="GO:0016787">
    <property type="term" value="F:hydrolase activity"/>
    <property type="evidence" value="ECO:0007669"/>
    <property type="project" value="UniProtKB-KW"/>
</dbReference>
<evidence type="ECO:0000256" key="4">
    <source>
        <dbReference type="ARBA" id="ARBA00040194"/>
    </source>
</evidence>
<evidence type="ECO:0000256" key="1">
    <source>
        <dbReference type="ARBA" id="ARBA00022722"/>
    </source>
</evidence>
<gene>
    <name evidence="7" type="ORF">BZK31_03335</name>
</gene>
<proteinExistence type="inferred from homology"/>
<sequence length="105" mass="12112">MHVTAKLFKQPSPYGYRWQQARAGFLRKHPLCKRCYQQGLAEPAAVVDHITPHKGDMVLFWDRSNWQALCGNCHNAYKQRLEKSGREVGCDASGRPVDPRHHWNA</sequence>
<dbReference type="RefSeq" id="WP_083181286.1">
    <property type="nucleotide sequence ID" value="NZ_CBCRZR010000003.1"/>
</dbReference>
<evidence type="ECO:0000313" key="7">
    <source>
        <dbReference type="EMBL" id="ORC61391.1"/>
    </source>
</evidence>
<keyword evidence="1" id="KW-0540">Nuclease</keyword>
<keyword evidence="8" id="KW-1185">Reference proteome</keyword>
<dbReference type="Pfam" id="PF01844">
    <property type="entry name" value="HNH"/>
    <property type="match status" value="1"/>
</dbReference>
<accession>A0A1X0NB37</accession>
<feature type="region of interest" description="Disordered" evidence="5">
    <location>
        <begin position="85"/>
        <end position="105"/>
    </location>
</feature>
<organism evidence="7 8">
    <name type="scientific">Pseudomonas floridensis</name>
    <dbReference type="NCBI Taxonomy" id="1958950"/>
    <lineage>
        <taxon>Bacteria</taxon>
        <taxon>Pseudomonadati</taxon>
        <taxon>Pseudomonadota</taxon>
        <taxon>Gammaproteobacteria</taxon>
        <taxon>Pseudomonadales</taxon>
        <taxon>Pseudomonadaceae</taxon>
        <taxon>Pseudomonas</taxon>
    </lineage>
</organism>
<comment type="caution">
    <text evidence="7">The sequence shown here is derived from an EMBL/GenBank/DDBJ whole genome shotgun (WGS) entry which is preliminary data.</text>
</comment>
<dbReference type="GO" id="GO:0008270">
    <property type="term" value="F:zinc ion binding"/>
    <property type="evidence" value="ECO:0007669"/>
    <property type="project" value="InterPro"/>
</dbReference>
<dbReference type="CDD" id="cd00085">
    <property type="entry name" value="HNHc"/>
    <property type="match status" value="1"/>
</dbReference>
<keyword evidence="2" id="KW-0378">Hydrolase</keyword>
<evidence type="ECO:0000256" key="3">
    <source>
        <dbReference type="ARBA" id="ARBA00038412"/>
    </source>
</evidence>
<evidence type="ECO:0000313" key="8">
    <source>
        <dbReference type="Proteomes" id="UP000192815"/>
    </source>
</evidence>
<dbReference type="PANTHER" id="PTHR41286">
    <property type="entry name" value="HNH NUCLEASE YAJD-RELATED"/>
    <property type="match status" value="1"/>
</dbReference>
<dbReference type="GO" id="GO:0003676">
    <property type="term" value="F:nucleic acid binding"/>
    <property type="evidence" value="ECO:0007669"/>
    <property type="project" value="InterPro"/>
</dbReference>
<feature type="domain" description="HNH nuclease" evidence="6">
    <location>
        <begin position="20"/>
        <end position="75"/>
    </location>
</feature>
<dbReference type="SMART" id="SM00507">
    <property type="entry name" value="HNHc"/>
    <property type="match status" value="1"/>
</dbReference>
<name>A0A1X0NB37_9PSED</name>
<dbReference type="AlphaFoldDB" id="A0A1X0NB37"/>
<dbReference type="GO" id="GO:0005829">
    <property type="term" value="C:cytosol"/>
    <property type="evidence" value="ECO:0007669"/>
    <property type="project" value="TreeGrafter"/>
</dbReference>